<dbReference type="SUPFAM" id="SSF53474">
    <property type="entry name" value="alpha/beta-Hydrolases"/>
    <property type="match status" value="1"/>
</dbReference>
<dbReference type="Proteomes" id="UP000762676">
    <property type="component" value="Unassembled WGS sequence"/>
</dbReference>
<dbReference type="PANTHER" id="PTHR46197">
    <property type="entry name" value="PROTEIN ABHD14B-LIKE"/>
    <property type="match status" value="1"/>
</dbReference>
<evidence type="ECO:0000256" key="1">
    <source>
        <dbReference type="ARBA" id="ARBA00004496"/>
    </source>
</evidence>
<dbReference type="InterPro" id="IPR029058">
    <property type="entry name" value="AB_hydrolase_fold"/>
</dbReference>
<gene>
    <name evidence="3" type="ORF">ElyMa_005806200</name>
</gene>
<dbReference type="EMBL" id="BMAT01011649">
    <property type="protein sequence ID" value="GFR76658.1"/>
    <property type="molecule type" value="Genomic_DNA"/>
</dbReference>
<reference evidence="3 4" key="1">
    <citation type="journal article" date="2021" name="Elife">
        <title>Chloroplast acquisition without the gene transfer in kleptoplastic sea slugs, Plakobranchus ocellatus.</title>
        <authorList>
            <person name="Maeda T."/>
            <person name="Takahashi S."/>
            <person name="Yoshida T."/>
            <person name="Shimamura S."/>
            <person name="Takaki Y."/>
            <person name="Nagai Y."/>
            <person name="Toyoda A."/>
            <person name="Suzuki Y."/>
            <person name="Arimoto A."/>
            <person name="Ishii H."/>
            <person name="Satoh N."/>
            <person name="Nishiyama T."/>
            <person name="Hasebe M."/>
            <person name="Maruyama T."/>
            <person name="Minagawa J."/>
            <person name="Obokata J."/>
            <person name="Shigenobu S."/>
        </authorList>
    </citation>
    <scope>NUCLEOTIDE SEQUENCE [LARGE SCALE GENOMIC DNA]</scope>
</reference>
<dbReference type="GO" id="GO:0005737">
    <property type="term" value="C:cytoplasm"/>
    <property type="evidence" value="ECO:0007669"/>
    <property type="project" value="UniProtKB-SubCell"/>
</dbReference>
<keyword evidence="2" id="KW-0963">Cytoplasm</keyword>
<keyword evidence="4" id="KW-1185">Reference proteome</keyword>
<comment type="caution">
    <text evidence="3">The sequence shown here is derived from an EMBL/GenBank/DDBJ whole genome shotgun (WGS) entry which is preliminary data.</text>
</comment>
<dbReference type="AlphaFoldDB" id="A0AAV4FT76"/>
<evidence type="ECO:0000256" key="2">
    <source>
        <dbReference type="ARBA" id="ARBA00022490"/>
    </source>
</evidence>
<dbReference type="PANTHER" id="PTHR46197:SF3">
    <property type="entry name" value="AB HYDROLASE-1 DOMAIN-CONTAINING PROTEIN"/>
    <property type="match status" value="1"/>
</dbReference>
<protein>
    <submittedName>
        <fullName evidence="3">Abhydrolase domain-containing protein 14A-like protein</fullName>
    </submittedName>
</protein>
<evidence type="ECO:0000313" key="4">
    <source>
        <dbReference type="Proteomes" id="UP000762676"/>
    </source>
</evidence>
<proteinExistence type="predicted"/>
<dbReference type="Gene3D" id="3.40.50.1820">
    <property type="entry name" value="alpha/beta hydrolase"/>
    <property type="match status" value="1"/>
</dbReference>
<sequence>MKRASINPNTLAGKIPRMATTVTNDQTSQESYVTLQQPSYASSLVKKEEKVNVSFSGQTVEVYTIQVTNTTSKLYAEGRALSVLFLHSGRFTSQMWIATGTLNLIANQGHRAVAIDLPGKGQTPGPIDRALYAEFMEALVKKLDLKRVVFVSPSSSGRYTLPYLFNDVETSQERAAGFVPIAPGGTQDFRDHYPYSNVRVFLIPSCAHPFGKA</sequence>
<name>A0AAV4FT76_9GAST</name>
<comment type="subcellular location">
    <subcellularLocation>
        <location evidence="1">Cytoplasm</location>
    </subcellularLocation>
</comment>
<accession>A0AAV4FT76</accession>
<organism evidence="3 4">
    <name type="scientific">Elysia marginata</name>
    <dbReference type="NCBI Taxonomy" id="1093978"/>
    <lineage>
        <taxon>Eukaryota</taxon>
        <taxon>Metazoa</taxon>
        <taxon>Spiralia</taxon>
        <taxon>Lophotrochozoa</taxon>
        <taxon>Mollusca</taxon>
        <taxon>Gastropoda</taxon>
        <taxon>Heterobranchia</taxon>
        <taxon>Euthyneura</taxon>
        <taxon>Panpulmonata</taxon>
        <taxon>Sacoglossa</taxon>
        <taxon>Placobranchoidea</taxon>
        <taxon>Plakobranchidae</taxon>
        <taxon>Elysia</taxon>
    </lineage>
</organism>
<evidence type="ECO:0000313" key="3">
    <source>
        <dbReference type="EMBL" id="GFR76658.1"/>
    </source>
</evidence>